<reference evidence="4" key="1">
    <citation type="submission" date="2017-07" db="EMBL/GenBank/DDBJ databases">
        <title>Taro Niue Genome Assembly and Annotation.</title>
        <authorList>
            <person name="Atibalentja N."/>
            <person name="Keating K."/>
            <person name="Fields C.J."/>
        </authorList>
    </citation>
    <scope>NUCLEOTIDE SEQUENCE</scope>
    <source>
        <strain evidence="4">Niue_2</strain>
        <tissue evidence="4">Leaf</tissue>
    </source>
</reference>
<feature type="domain" description="CCHC-type" evidence="3">
    <location>
        <begin position="59"/>
        <end position="73"/>
    </location>
</feature>
<keyword evidence="1" id="KW-0862">Zinc</keyword>
<name>A0A843XDH0_COLES</name>
<organism evidence="4 5">
    <name type="scientific">Colocasia esculenta</name>
    <name type="common">Wild taro</name>
    <name type="synonym">Arum esculentum</name>
    <dbReference type="NCBI Taxonomy" id="4460"/>
    <lineage>
        <taxon>Eukaryota</taxon>
        <taxon>Viridiplantae</taxon>
        <taxon>Streptophyta</taxon>
        <taxon>Embryophyta</taxon>
        <taxon>Tracheophyta</taxon>
        <taxon>Spermatophyta</taxon>
        <taxon>Magnoliopsida</taxon>
        <taxon>Liliopsida</taxon>
        <taxon>Araceae</taxon>
        <taxon>Aroideae</taxon>
        <taxon>Colocasieae</taxon>
        <taxon>Colocasia</taxon>
    </lineage>
</organism>
<dbReference type="Gene3D" id="4.10.60.10">
    <property type="entry name" value="Zinc finger, CCHC-type"/>
    <property type="match status" value="1"/>
</dbReference>
<dbReference type="GO" id="GO:0003676">
    <property type="term" value="F:nucleic acid binding"/>
    <property type="evidence" value="ECO:0007669"/>
    <property type="project" value="InterPro"/>
</dbReference>
<keyword evidence="1" id="KW-0863">Zinc-finger</keyword>
<dbReference type="Proteomes" id="UP000652761">
    <property type="component" value="Unassembled WGS sequence"/>
</dbReference>
<evidence type="ECO:0000256" key="2">
    <source>
        <dbReference type="SAM" id="MobiDB-lite"/>
    </source>
</evidence>
<evidence type="ECO:0000313" key="4">
    <source>
        <dbReference type="EMBL" id="MQM17479.1"/>
    </source>
</evidence>
<keyword evidence="5" id="KW-1185">Reference proteome</keyword>
<accession>A0A843XDH0</accession>
<evidence type="ECO:0000313" key="5">
    <source>
        <dbReference type="Proteomes" id="UP000652761"/>
    </source>
</evidence>
<sequence>MTKGEDGKSTPMEGQPINSMNYQSRRPKKRLNKDKGHLKNKKHKRGDQSHNAIQPFKEKCWHCSRMGHKAEECWRKAGACLRCGSKDHQISVCPQLEKKAPQRQASTPWTPTLIPASNDVDANFSDLHALQSPEFREQATPTIGELSPTEQTFLCKRCVDTPINGVDTSTQIQREIGTQVDTLPGQVDIRPSSQNS</sequence>
<dbReference type="AlphaFoldDB" id="A0A843XDH0"/>
<feature type="compositionally biased region" description="Basic residues" evidence="2">
    <location>
        <begin position="25"/>
        <end position="45"/>
    </location>
</feature>
<dbReference type="PROSITE" id="PS50158">
    <property type="entry name" value="ZF_CCHC"/>
    <property type="match status" value="1"/>
</dbReference>
<dbReference type="SUPFAM" id="SSF57756">
    <property type="entry name" value="Retrovirus zinc finger-like domains"/>
    <property type="match status" value="1"/>
</dbReference>
<evidence type="ECO:0000256" key="1">
    <source>
        <dbReference type="PROSITE-ProRule" id="PRU00047"/>
    </source>
</evidence>
<proteinExistence type="predicted"/>
<dbReference type="EMBL" id="NMUH01007575">
    <property type="protein sequence ID" value="MQM17479.1"/>
    <property type="molecule type" value="Genomic_DNA"/>
</dbReference>
<dbReference type="SMART" id="SM00343">
    <property type="entry name" value="ZnF_C2HC"/>
    <property type="match status" value="2"/>
</dbReference>
<keyword evidence="1" id="KW-0479">Metal-binding</keyword>
<feature type="region of interest" description="Disordered" evidence="2">
    <location>
        <begin position="1"/>
        <end position="50"/>
    </location>
</feature>
<comment type="caution">
    <text evidence="4">The sequence shown here is derived from an EMBL/GenBank/DDBJ whole genome shotgun (WGS) entry which is preliminary data.</text>
</comment>
<dbReference type="InterPro" id="IPR001878">
    <property type="entry name" value="Znf_CCHC"/>
</dbReference>
<gene>
    <name evidence="4" type="ORF">Taro_050451</name>
</gene>
<dbReference type="InterPro" id="IPR036875">
    <property type="entry name" value="Znf_CCHC_sf"/>
</dbReference>
<dbReference type="OrthoDB" id="1618066at2759"/>
<protein>
    <recommendedName>
        <fullName evidence="3">CCHC-type domain-containing protein</fullName>
    </recommendedName>
</protein>
<dbReference type="GO" id="GO:0008270">
    <property type="term" value="F:zinc ion binding"/>
    <property type="evidence" value="ECO:0007669"/>
    <property type="project" value="UniProtKB-KW"/>
</dbReference>
<evidence type="ECO:0000259" key="3">
    <source>
        <dbReference type="PROSITE" id="PS50158"/>
    </source>
</evidence>